<sequence length="501" mass="55263">MAYLRRYEVEKLLHLEKGELDRLLEEDGDFPEGSREHHNLFDQALGKEPPVTWDGGSVYSWAARSSRFRERGAVLLDPSLDTRSVAPGKWLGFQPTSQGPAMDWETDLGVVRIVHTTRRGAACAMAEELAEDPGAQGVITVCVLFGDIGFSGPALIAADTAQPSLEYETQWGLLTRLVGQPLPWWPRALRRSDVISQWSPGAPVTLAEVLPDEKETTLRQAATVRWPFDAAKTALLDLANSMRNQHIDNLASEIRIFGEHGGDPRGDPLLIAARHRTDGYPLPRTGDRDVLAAGWCTIASSQLFEAYEPMEIGMDYATDLLPYGPHTEVRTRGPAARRWGQQLTPCTPTAVHAVLADDAQDVTFYTDPTTGIPAVRKGSSRDVSWVFLAPLRLPDQDAQLKSVILEDTVWIQTTDGRIHPGPCTPGDHLWWGPGGGDRPTEAAWVISQLMDDISTHVSLTDHWRHAPAGLTKLLNQIRAYGTELPWAALEHARTQQADDTP</sequence>
<dbReference type="EMBL" id="CP018047">
    <property type="protein sequence ID" value="AQU71175.1"/>
    <property type="molecule type" value="Genomic_DNA"/>
</dbReference>
<organism evidence="1 2">
    <name type="scientific">Streptomyces niveus</name>
    <name type="common">Streptomyces spheroides</name>
    <dbReference type="NCBI Taxonomy" id="193462"/>
    <lineage>
        <taxon>Bacteria</taxon>
        <taxon>Bacillati</taxon>
        <taxon>Actinomycetota</taxon>
        <taxon>Actinomycetes</taxon>
        <taxon>Kitasatosporales</taxon>
        <taxon>Streptomycetaceae</taxon>
        <taxon>Streptomyces</taxon>
    </lineage>
</organism>
<proteinExistence type="predicted"/>
<evidence type="ECO:0000313" key="1">
    <source>
        <dbReference type="EMBL" id="AQU71175.1"/>
    </source>
</evidence>
<accession>A0A1U9R5J0</accession>
<dbReference type="AlphaFoldDB" id="A0A1U9R5J0"/>
<protein>
    <submittedName>
        <fullName evidence="1">Uncharacterized protein</fullName>
    </submittedName>
</protein>
<reference evidence="1 2" key="1">
    <citation type="submission" date="2016-11" db="EMBL/GenBank/DDBJ databases">
        <title>Complete genome sequence of Streptomyces niveus SCSIO 3406.</title>
        <authorList>
            <person name="Zhu Q."/>
            <person name="Cheng W."/>
            <person name="Song Y."/>
            <person name="Li Q."/>
            <person name="Ju J."/>
        </authorList>
    </citation>
    <scope>NUCLEOTIDE SEQUENCE [LARGE SCALE GENOMIC DNA]</scope>
    <source>
        <strain evidence="1 2">SCSIO 3406</strain>
    </source>
</reference>
<keyword evidence="2" id="KW-1185">Reference proteome</keyword>
<name>A0A1U9R5J0_STRNV</name>
<dbReference type="KEGG" id="snw:BBN63_23650"/>
<evidence type="ECO:0000313" key="2">
    <source>
        <dbReference type="Proteomes" id="UP000189677"/>
    </source>
</evidence>
<dbReference type="Proteomes" id="UP000189677">
    <property type="component" value="Chromosome"/>
</dbReference>
<gene>
    <name evidence="1" type="ORF">BBN63_23650</name>
</gene>